<feature type="domain" description="SAM" evidence="1">
    <location>
        <begin position="2"/>
        <end position="38"/>
    </location>
</feature>
<dbReference type="AlphaFoldDB" id="A0A9Q0NF36"/>
<proteinExistence type="predicted"/>
<dbReference type="InterPro" id="IPR013761">
    <property type="entry name" value="SAM/pointed_sf"/>
</dbReference>
<gene>
    <name evidence="2" type="primary">Samd11</name>
    <name evidence="2" type="ORF">Bhyg_04008</name>
</gene>
<accession>A0A9Q0NF36</accession>
<organism evidence="2 3">
    <name type="scientific">Pseudolycoriella hygida</name>
    <dbReference type="NCBI Taxonomy" id="35572"/>
    <lineage>
        <taxon>Eukaryota</taxon>
        <taxon>Metazoa</taxon>
        <taxon>Ecdysozoa</taxon>
        <taxon>Arthropoda</taxon>
        <taxon>Hexapoda</taxon>
        <taxon>Insecta</taxon>
        <taxon>Pterygota</taxon>
        <taxon>Neoptera</taxon>
        <taxon>Endopterygota</taxon>
        <taxon>Diptera</taxon>
        <taxon>Nematocera</taxon>
        <taxon>Sciaroidea</taxon>
        <taxon>Sciaridae</taxon>
        <taxon>Pseudolycoriella</taxon>
    </lineage>
</organism>
<dbReference type="Pfam" id="PF00536">
    <property type="entry name" value="SAM_1"/>
    <property type="match status" value="1"/>
</dbReference>
<reference evidence="2" key="1">
    <citation type="submission" date="2022-07" db="EMBL/GenBank/DDBJ databases">
        <authorList>
            <person name="Trinca V."/>
            <person name="Uliana J.V.C."/>
            <person name="Torres T.T."/>
            <person name="Ward R.J."/>
            <person name="Monesi N."/>
        </authorList>
    </citation>
    <scope>NUCLEOTIDE SEQUENCE</scope>
    <source>
        <strain evidence="2">HSMRA1968</strain>
        <tissue evidence="2">Whole embryos</tissue>
    </source>
</reference>
<dbReference type="EMBL" id="WJQU01000001">
    <property type="protein sequence ID" value="KAJ6648777.1"/>
    <property type="molecule type" value="Genomic_DNA"/>
</dbReference>
<dbReference type="SUPFAM" id="SSF47769">
    <property type="entry name" value="SAM/Pointed domain"/>
    <property type="match status" value="1"/>
</dbReference>
<dbReference type="PANTHER" id="PTHR12247:SF138">
    <property type="entry name" value="POLYHOMEOTIC DISTAL, ISOFORM A-RELATED"/>
    <property type="match status" value="1"/>
</dbReference>
<dbReference type="Proteomes" id="UP001151699">
    <property type="component" value="Chromosome A"/>
</dbReference>
<dbReference type="GO" id="GO:0045892">
    <property type="term" value="P:negative regulation of DNA-templated transcription"/>
    <property type="evidence" value="ECO:0007669"/>
    <property type="project" value="TreeGrafter"/>
</dbReference>
<dbReference type="InterPro" id="IPR001660">
    <property type="entry name" value="SAM"/>
</dbReference>
<name>A0A9Q0NF36_9DIPT</name>
<sequence>MNFRDQCIDGAGLPLLTEDHLMNSLGMKLGPALKLRSVLSKKLGGPCPCVACTVSINATSPSGSIPRPSSVDSGT</sequence>
<evidence type="ECO:0000313" key="3">
    <source>
        <dbReference type="Proteomes" id="UP001151699"/>
    </source>
</evidence>
<evidence type="ECO:0000313" key="2">
    <source>
        <dbReference type="EMBL" id="KAJ6648777.1"/>
    </source>
</evidence>
<evidence type="ECO:0000259" key="1">
    <source>
        <dbReference type="Pfam" id="PF00536"/>
    </source>
</evidence>
<dbReference type="InterPro" id="IPR050548">
    <property type="entry name" value="PcG_chromatin_remod_factors"/>
</dbReference>
<dbReference type="PANTHER" id="PTHR12247">
    <property type="entry name" value="POLYCOMB GROUP PROTEIN"/>
    <property type="match status" value="1"/>
</dbReference>
<dbReference type="GO" id="GO:0003682">
    <property type="term" value="F:chromatin binding"/>
    <property type="evidence" value="ECO:0007669"/>
    <property type="project" value="TreeGrafter"/>
</dbReference>
<dbReference type="GO" id="GO:0035102">
    <property type="term" value="C:PRC1 complex"/>
    <property type="evidence" value="ECO:0007669"/>
    <property type="project" value="TreeGrafter"/>
</dbReference>
<keyword evidence="3" id="KW-1185">Reference proteome</keyword>
<protein>
    <submittedName>
        <fullName evidence="2">Sterile alpha motif domain-containing protein 11</fullName>
    </submittedName>
</protein>
<comment type="caution">
    <text evidence="2">The sequence shown here is derived from an EMBL/GenBank/DDBJ whole genome shotgun (WGS) entry which is preliminary data.</text>
</comment>
<dbReference type="GO" id="GO:0042393">
    <property type="term" value="F:histone binding"/>
    <property type="evidence" value="ECO:0007669"/>
    <property type="project" value="TreeGrafter"/>
</dbReference>
<dbReference type="OrthoDB" id="6433810at2759"/>
<dbReference type="Gene3D" id="1.10.150.50">
    <property type="entry name" value="Transcription Factor, Ets-1"/>
    <property type="match status" value="1"/>
</dbReference>